<keyword evidence="2" id="KW-1185">Reference proteome</keyword>
<sequence length="157" mass="16192">MAELDFGDGSPNSVLNGTINFLNSGGSLGKLLQGSIFGVGLSISQGGINFIQSVFALLVSPLDSGAELVPAFFEATVIEPLGVLTAGAEASAIGIANQFGPFALPAAMVTVLVTFFIMIQFLEEEETPDFIAIPGFPDIPDIGPLAVGTDEEKGEDE</sequence>
<proteinExistence type="predicted"/>
<name>M0J1A3_HALVA</name>
<dbReference type="AlphaFoldDB" id="M0J1A3"/>
<reference evidence="1 2" key="1">
    <citation type="journal article" date="2014" name="PLoS Genet.">
        <title>Phylogenetically driven sequencing of extremely halophilic archaea reveals strategies for static and dynamic osmo-response.</title>
        <authorList>
            <person name="Becker E.A."/>
            <person name="Seitzer P.M."/>
            <person name="Tritt A."/>
            <person name="Larsen D."/>
            <person name="Krusor M."/>
            <person name="Yao A.I."/>
            <person name="Wu D."/>
            <person name="Madern D."/>
            <person name="Eisen J.A."/>
            <person name="Darling A.E."/>
            <person name="Facciotti M.T."/>
        </authorList>
    </citation>
    <scope>NUCLEOTIDE SEQUENCE [LARGE SCALE GENOMIC DNA]</scope>
    <source>
        <strain evidence="1 2">ATCC 29715</strain>
    </source>
</reference>
<dbReference type="PATRIC" id="fig|662477.6.peg.2998"/>
<protein>
    <submittedName>
        <fullName evidence="1">Uncharacterized protein</fullName>
    </submittedName>
</protein>
<dbReference type="EMBL" id="AOLQ01000065">
    <property type="protein sequence ID" value="EMA01814.1"/>
    <property type="molecule type" value="Genomic_DNA"/>
</dbReference>
<evidence type="ECO:0000313" key="1">
    <source>
        <dbReference type="EMBL" id="EMA01814.1"/>
    </source>
</evidence>
<organism evidence="1 2">
    <name type="scientific">Haloarcula vallismortis ATCC 29715</name>
    <dbReference type="NCBI Taxonomy" id="662477"/>
    <lineage>
        <taxon>Archaea</taxon>
        <taxon>Methanobacteriati</taxon>
        <taxon>Methanobacteriota</taxon>
        <taxon>Stenosarchaea group</taxon>
        <taxon>Halobacteria</taxon>
        <taxon>Halobacteriales</taxon>
        <taxon>Haloarculaceae</taxon>
        <taxon>Haloarcula</taxon>
    </lineage>
</organism>
<accession>M0J1A3</accession>
<dbReference type="RefSeq" id="WP_004517850.1">
    <property type="nucleotide sequence ID" value="NZ_AOLQ01000065.1"/>
</dbReference>
<comment type="caution">
    <text evidence="1">The sequence shown here is derived from an EMBL/GenBank/DDBJ whole genome shotgun (WGS) entry which is preliminary data.</text>
</comment>
<dbReference type="Proteomes" id="UP000011534">
    <property type="component" value="Unassembled WGS sequence"/>
</dbReference>
<evidence type="ECO:0000313" key="2">
    <source>
        <dbReference type="Proteomes" id="UP000011534"/>
    </source>
</evidence>
<gene>
    <name evidence="1" type="ORF">C437_15381</name>
</gene>
<dbReference type="OrthoDB" id="328006at2157"/>